<evidence type="ECO:0000313" key="2">
    <source>
        <dbReference type="Proteomes" id="UP000032309"/>
    </source>
</evidence>
<sequence length="54" mass="5986">MVPTKTFNLILAFSTYRELKHISIKEGKPISEIVRQGIDLVLKTRAGSPTTTKG</sequence>
<name>A0ABQ0K2D2_9BACT</name>
<dbReference type="RefSeq" id="WP_157842610.1">
    <property type="nucleotide sequence ID" value="NZ_BAFN01000001.1"/>
</dbReference>
<keyword evidence="1" id="KW-0418">Kinase</keyword>
<keyword evidence="2" id="KW-1185">Reference proteome</keyword>
<dbReference type="EMBL" id="BAFN01000001">
    <property type="protein sequence ID" value="GAN35152.1"/>
    <property type="molecule type" value="Genomic_DNA"/>
</dbReference>
<dbReference type="Proteomes" id="UP000032309">
    <property type="component" value="Unassembled WGS sequence"/>
</dbReference>
<dbReference type="GO" id="GO:0016301">
    <property type="term" value="F:kinase activity"/>
    <property type="evidence" value="ECO:0007669"/>
    <property type="project" value="UniProtKB-KW"/>
</dbReference>
<gene>
    <name evidence="1" type="ORF">BROSI_A3698</name>
</gene>
<reference evidence="2" key="1">
    <citation type="journal article" date="2015" name="Genome Announc.">
        <title>Draft Genome Sequence of an Anaerobic Ammonium-Oxidizing Bacterium, "Candidatus Brocadia sinica".</title>
        <authorList>
            <person name="Oshiki M."/>
            <person name="Shinyako-Hata K."/>
            <person name="Satoh H."/>
            <person name="Okabe S."/>
        </authorList>
    </citation>
    <scope>NUCLEOTIDE SEQUENCE [LARGE SCALE GENOMIC DNA]</scope>
    <source>
        <strain evidence="2">JPN1</strain>
    </source>
</reference>
<accession>A0ABQ0K2D2</accession>
<keyword evidence="1" id="KW-0808">Transferase</keyword>
<protein>
    <submittedName>
        <fullName evidence="1">ATPase or kinase</fullName>
    </submittedName>
</protein>
<evidence type="ECO:0000313" key="1">
    <source>
        <dbReference type="EMBL" id="GAN35152.1"/>
    </source>
</evidence>
<proteinExistence type="predicted"/>
<comment type="caution">
    <text evidence="1">The sequence shown here is derived from an EMBL/GenBank/DDBJ whole genome shotgun (WGS) entry which is preliminary data.</text>
</comment>
<organism evidence="1 2">
    <name type="scientific">Candidatus Brocadia sinica JPN1</name>
    <dbReference type="NCBI Taxonomy" id="1197129"/>
    <lineage>
        <taxon>Bacteria</taxon>
        <taxon>Pseudomonadati</taxon>
        <taxon>Planctomycetota</taxon>
        <taxon>Candidatus Brocadiia</taxon>
        <taxon>Candidatus Brocadiales</taxon>
        <taxon>Candidatus Brocadiaceae</taxon>
        <taxon>Candidatus Brocadia</taxon>
    </lineage>
</organism>